<evidence type="ECO:0000259" key="1">
    <source>
        <dbReference type="PROSITE" id="PS50995"/>
    </source>
</evidence>
<protein>
    <submittedName>
        <fullName evidence="2">MarR family transcriptional regulator</fullName>
    </submittedName>
</protein>
<dbReference type="OrthoDB" id="9804055at2"/>
<gene>
    <name evidence="2" type="ORF">OC25_04335</name>
</gene>
<dbReference type="AlphaFoldDB" id="A0A0C1G6P1"/>
<dbReference type="PROSITE" id="PS50995">
    <property type="entry name" value="HTH_MARR_2"/>
    <property type="match status" value="1"/>
</dbReference>
<proteinExistence type="predicted"/>
<dbReference type="SMART" id="SM00347">
    <property type="entry name" value="HTH_MARR"/>
    <property type="match status" value="1"/>
</dbReference>
<dbReference type="InterPro" id="IPR036388">
    <property type="entry name" value="WH-like_DNA-bd_sf"/>
</dbReference>
<keyword evidence="3" id="KW-1185">Reference proteome</keyword>
<dbReference type="PANTHER" id="PTHR39515:SF2">
    <property type="entry name" value="HTH-TYPE TRANSCRIPTIONAL REGULATOR RV0880"/>
    <property type="match status" value="1"/>
</dbReference>
<evidence type="ECO:0000313" key="3">
    <source>
        <dbReference type="Proteomes" id="UP000031246"/>
    </source>
</evidence>
<feature type="domain" description="HTH marR-type" evidence="1">
    <location>
        <begin position="5"/>
        <end position="141"/>
    </location>
</feature>
<reference evidence="2 3" key="1">
    <citation type="submission" date="2014-10" db="EMBL/GenBank/DDBJ databases">
        <title>Pedobacter Kyungheensis.</title>
        <authorList>
            <person name="Anderson B.M."/>
            <person name="Newman J.D."/>
        </authorList>
    </citation>
    <scope>NUCLEOTIDE SEQUENCE [LARGE SCALE GENOMIC DNA]</scope>
    <source>
        <strain evidence="2 3">KACC 16221</strain>
    </source>
</reference>
<dbReference type="InterPro" id="IPR052526">
    <property type="entry name" value="HTH-type_Bedaq_tolerance"/>
</dbReference>
<dbReference type="RefSeq" id="WP_039472175.1">
    <property type="nucleotide sequence ID" value="NZ_JSYN01000004.1"/>
</dbReference>
<comment type="caution">
    <text evidence="2">The sequence shown here is derived from an EMBL/GenBank/DDBJ whole genome shotgun (WGS) entry which is preliminary data.</text>
</comment>
<dbReference type="Proteomes" id="UP000031246">
    <property type="component" value="Unassembled WGS sequence"/>
</dbReference>
<dbReference type="Gene3D" id="1.10.10.10">
    <property type="entry name" value="Winged helix-like DNA-binding domain superfamily/Winged helix DNA-binding domain"/>
    <property type="match status" value="1"/>
</dbReference>
<dbReference type="GO" id="GO:0003700">
    <property type="term" value="F:DNA-binding transcription factor activity"/>
    <property type="evidence" value="ECO:0007669"/>
    <property type="project" value="InterPro"/>
</dbReference>
<organism evidence="2 3">
    <name type="scientific">Pedobacter kyungheensis</name>
    <dbReference type="NCBI Taxonomy" id="1069985"/>
    <lineage>
        <taxon>Bacteria</taxon>
        <taxon>Pseudomonadati</taxon>
        <taxon>Bacteroidota</taxon>
        <taxon>Sphingobacteriia</taxon>
        <taxon>Sphingobacteriales</taxon>
        <taxon>Sphingobacteriaceae</taxon>
        <taxon>Pedobacter</taxon>
    </lineage>
</organism>
<dbReference type="EMBL" id="JSYN01000004">
    <property type="protein sequence ID" value="KIA95789.1"/>
    <property type="molecule type" value="Genomic_DNA"/>
</dbReference>
<sequence length="147" mass="16945">MPTQTQDIAARLRSTVTRLTRQLRKQNVSSEFSNAELLTMSLLEQHGKMLSTELADMERVSKQAISQIINRLHDAKCVERFPSEDDKRKVFIGLTKLGEKHIIATRKIKEEWLVQTMEKIFSSEEINLIQAFLPLLSRLVEHNGSRV</sequence>
<dbReference type="InterPro" id="IPR000835">
    <property type="entry name" value="HTH_MarR-typ"/>
</dbReference>
<dbReference type="PANTHER" id="PTHR39515">
    <property type="entry name" value="CONSERVED PROTEIN"/>
    <property type="match status" value="1"/>
</dbReference>
<accession>A0A0C1G6P1</accession>
<name>A0A0C1G6P1_9SPHI</name>
<evidence type="ECO:0000313" key="2">
    <source>
        <dbReference type="EMBL" id="KIA95789.1"/>
    </source>
</evidence>
<dbReference type="InterPro" id="IPR036390">
    <property type="entry name" value="WH_DNA-bd_sf"/>
</dbReference>
<dbReference type="SUPFAM" id="SSF46785">
    <property type="entry name" value="Winged helix' DNA-binding domain"/>
    <property type="match status" value="1"/>
</dbReference>
<dbReference type="Pfam" id="PF01047">
    <property type="entry name" value="MarR"/>
    <property type="match status" value="1"/>
</dbReference>